<evidence type="ECO:0000313" key="2">
    <source>
        <dbReference type="EMBL" id="EHQ34309.1"/>
    </source>
</evidence>
<accession>H1YZP7</accession>
<keyword evidence="1" id="KW-0472">Membrane</keyword>
<keyword evidence="3" id="KW-1185">Reference proteome</keyword>
<dbReference type="AlphaFoldDB" id="H1YZP7"/>
<dbReference type="EMBL" id="CM001436">
    <property type="protein sequence ID" value="EHQ34309.1"/>
    <property type="molecule type" value="Genomic_DNA"/>
</dbReference>
<protein>
    <submittedName>
        <fullName evidence="2">Uncharacterized protein</fullName>
    </submittedName>
</protein>
<dbReference type="Gene3D" id="1.25.40.10">
    <property type="entry name" value="Tetratricopeptide repeat domain"/>
    <property type="match status" value="1"/>
</dbReference>
<feature type="transmembrane region" description="Helical" evidence="1">
    <location>
        <begin position="20"/>
        <end position="44"/>
    </location>
</feature>
<dbReference type="InParanoid" id="H1YZP7"/>
<reference evidence="2 3" key="1">
    <citation type="submission" date="2011-10" db="EMBL/GenBank/DDBJ databases">
        <title>The Improved High-Quality Draft genome of Methanoplanus limicola DSM 2279.</title>
        <authorList>
            <consortium name="US DOE Joint Genome Institute (JGI-PGF)"/>
            <person name="Lucas S."/>
            <person name="Copeland A."/>
            <person name="Lapidus A."/>
            <person name="Glavina del Rio T."/>
            <person name="Dalin E."/>
            <person name="Tice H."/>
            <person name="Bruce D."/>
            <person name="Goodwin L."/>
            <person name="Pitluck S."/>
            <person name="Peters L."/>
            <person name="Mikhailova N."/>
            <person name="Lu M."/>
            <person name="Kyrpides N."/>
            <person name="Mavromatis K."/>
            <person name="Ivanova N."/>
            <person name="Markowitz V."/>
            <person name="Cheng J.-F."/>
            <person name="Hugenholtz P."/>
            <person name="Woyke T."/>
            <person name="Wu D."/>
            <person name="Wirth R."/>
            <person name="Brambilla E.-M."/>
            <person name="Klenk H.-P."/>
            <person name="Eisen J.A."/>
        </authorList>
    </citation>
    <scope>NUCLEOTIDE SEQUENCE [LARGE SCALE GENOMIC DNA]</scope>
    <source>
        <strain evidence="2 3">DSM 2279</strain>
    </source>
</reference>
<dbReference type="SUPFAM" id="SSF48452">
    <property type="entry name" value="TPR-like"/>
    <property type="match status" value="1"/>
</dbReference>
<evidence type="ECO:0000313" key="3">
    <source>
        <dbReference type="Proteomes" id="UP000005741"/>
    </source>
</evidence>
<keyword evidence="1" id="KW-1133">Transmembrane helix</keyword>
<sequence>MTKKNIYDDKTDKRRRYWNYIFISVILAVIILFFSFAVSAELFASSDESEKYAQEEIHINNSFNYYRNEDYSQAYSEISDALDINGSNYLSLTLMSSLLLKMGDYTGCIKYSEKAMETDGRSSDPFLLKEISLLRLGFNERGISFISGNPGRVYYNTGDIIVVNTCKSDPDNYEFWKKWNRLNLWESPGSEKYIGTTNACDDVEVIVLEEREYNGDIYYRIKENNRDLSGWL</sequence>
<dbReference type="InterPro" id="IPR011990">
    <property type="entry name" value="TPR-like_helical_dom_sf"/>
</dbReference>
<dbReference type="RefSeq" id="WP_004075889.1">
    <property type="nucleotide sequence ID" value="NZ_CM001436.1"/>
</dbReference>
<gene>
    <name evidence="2" type="ORF">Metlim_0156</name>
</gene>
<dbReference type="Proteomes" id="UP000005741">
    <property type="component" value="Chromosome"/>
</dbReference>
<keyword evidence="1" id="KW-0812">Transmembrane</keyword>
<name>H1YZP7_9EURY</name>
<evidence type="ECO:0000256" key="1">
    <source>
        <dbReference type="SAM" id="Phobius"/>
    </source>
</evidence>
<proteinExistence type="predicted"/>
<dbReference type="HOGENOM" id="CLU_1192634_0_0_2"/>
<dbReference type="STRING" id="937775.Metlim_0156"/>
<organism evidence="2 3">
    <name type="scientific">Methanoplanus limicola DSM 2279</name>
    <dbReference type="NCBI Taxonomy" id="937775"/>
    <lineage>
        <taxon>Archaea</taxon>
        <taxon>Methanobacteriati</taxon>
        <taxon>Methanobacteriota</taxon>
        <taxon>Stenosarchaea group</taxon>
        <taxon>Methanomicrobia</taxon>
        <taxon>Methanomicrobiales</taxon>
        <taxon>Methanomicrobiaceae</taxon>
        <taxon>Methanoplanus</taxon>
    </lineage>
</organism>